<sequence length="83" mass="9130">MSAASLSKTDAPKVFHRCDSARVQAKVGDILFAVNKESLFPCNGSILRLKELKDKGDGKPIEYGFLRIRTIAQNAISYSSLNK</sequence>
<keyword evidence="2" id="KW-1185">Reference proteome</keyword>
<comment type="caution">
    <text evidence="1">The sequence shown here is derived from an EMBL/GenBank/DDBJ whole genome shotgun (WGS) entry which is preliminary data.</text>
</comment>
<organism evidence="1 2">
    <name type="scientific">Triparma laevis f. longispina</name>
    <dbReference type="NCBI Taxonomy" id="1714387"/>
    <lineage>
        <taxon>Eukaryota</taxon>
        <taxon>Sar</taxon>
        <taxon>Stramenopiles</taxon>
        <taxon>Ochrophyta</taxon>
        <taxon>Bolidophyceae</taxon>
        <taxon>Parmales</taxon>
        <taxon>Triparmaceae</taxon>
        <taxon>Triparma</taxon>
    </lineage>
</organism>
<dbReference type="Proteomes" id="UP001165122">
    <property type="component" value="Unassembled WGS sequence"/>
</dbReference>
<proteinExistence type="predicted"/>
<name>A0A9W7AC12_9STRA</name>
<dbReference type="EMBL" id="BRXW01000561">
    <property type="protein sequence ID" value="GMH66443.1"/>
    <property type="molecule type" value="Genomic_DNA"/>
</dbReference>
<reference evidence="2" key="1">
    <citation type="journal article" date="2023" name="Commun. Biol.">
        <title>Genome analysis of Parmales, the sister group of diatoms, reveals the evolutionary specialization of diatoms from phago-mixotrophs to photoautotrophs.</title>
        <authorList>
            <person name="Ban H."/>
            <person name="Sato S."/>
            <person name="Yoshikawa S."/>
            <person name="Yamada K."/>
            <person name="Nakamura Y."/>
            <person name="Ichinomiya M."/>
            <person name="Sato N."/>
            <person name="Blanc-Mathieu R."/>
            <person name="Endo H."/>
            <person name="Kuwata A."/>
            <person name="Ogata H."/>
        </authorList>
    </citation>
    <scope>NUCLEOTIDE SEQUENCE [LARGE SCALE GENOMIC DNA]</scope>
    <source>
        <strain evidence="2">NIES 3700</strain>
    </source>
</reference>
<gene>
    <name evidence="1" type="ORF">TrLO_g10118</name>
</gene>
<evidence type="ECO:0000313" key="2">
    <source>
        <dbReference type="Proteomes" id="UP001165122"/>
    </source>
</evidence>
<protein>
    <submittedName>
        <fullName evidence="1">Uncharacterized protein</fullName>
    </submittedName>
</protein>
<dbReference type="AlphaFoldDB" id="A0A9W7AC12"/>
<accession>A0A9W7AC12</accession>
<evidence type="ECO:0000313" key="1">
    <source>
        <dbReference type="EMBL" id="GMH66443.1"/>
    </source>
</evidence>